<evidence type="ECO:0008006" key="3">
    <source>
        <dbReference type="Google" id="ProtNLM"/>
    </source>
</evidence>
<evidence type="ECO:0000313" key="1">
    <source>
        <dbReference type="EMBL" id="ATZ94306.1"/>
    </source>
</evidence>
<dbReference type="KEGG" id="dfn:CVE23_10215"/>
<keyword evidence="2" id="KW-1185">Reference proteome</keyword>
<protein>
    <recommendedName>
        <fullName evidence="3">DUF1454 domain-containing protein</fullName>
    </recommendedName>
</protein>
<sequence>MWQHHTGTSIMRLLPRLHRIARCCSSGIVFFAALSAIMLPTASAAPFIQPASAQVQLVSPSQQVAEKSFAITPRELVTRINDNLFRLHCTFRFTMGNDPLSSEASSGTYSHIKLTSEVSQATGRITVLKLIVAGDGTQQSGIDNLAAVVAAYGALLDEKDEITTVSPTVKQLLNAKTSPAMLVLDHIRFIRVWQGGTNLFAAAPL</sequence>
<name>A0A2K8QLD6_9GAMM</name>
<dbReference type="AlphaFoldDB" id="A0A2K8QLD6"/>
<dbReference type="EMBL" id="CP025003">
    <property type="protein sequence ID" value="ATZ94306.1"/>
    <property type="molecule type" value="Genomic_DNA"/>
</dbReference>
<organism evidence="1 2">
    <name type="scientific">Dickeya fangzhongdai</name>
    <dbReference type="NCBI Taxonomy" id="1778540"/>
    <lineage>
        <taxon>Bacteria</taxon>
        <taxon>Pseudomonadati</taxon>
        <taxon>Pseudomonadota</taxon>
        <taxon>Gammaproteobacteria</taxon>
        <taxon>Enterobacterales</taxon>
        <taxon>Pectobacteriaceae</taxon>
        <taxon>Dickeya</taxon>
    </lineage>
</organism>
<dbReference type="Proteomes" id="UP000231901">
    <property type="component" value="Chromosome"/>
</dbReference>
<proteinExistence type="predicted"/>
<reference evidence="2" key="1">
    <citation type="journal article" date="2018" name="Genome Announc.">
        <title>Complete genome sequence of a Dickeya fangzhongdai type strain causing bleeding canker of pear tree trunks.</title>
        <authorList>
            <person name="Zhao Y."/>
            <person name="Tian Y."/>
            <person name="Li X."/>
            <person name="Hu B."/>
        </authorList>
    </citation>
    <scope>NUCLEOTIDE SEQUENCE [LARGE SCALE GENOMIC DNA]</scope>
    <source>
        <strain evidence="2">DSM 101947</strain>
    </source>
</reference>
<gene>
    <name evidence="1" type="ORF">CVE23_10215</name>
</gene>
<accession>A0A2K8QLD6</accession>
<evidence type="ECO:0000313" key="2">
    <source>
        <dbReference type="Proteomes" id="UP000231901"/>
    </source>
</evidence>